<comment type="caution">
    <text evidence="2">The sequence shown here is derived from an EMBL/GenBank/DDBJ whole genome shotgun (WGS) entry which is preliminary data.</text>
</comment>
<evidence type="ECO:0000256" key="1">
    <source>
        <dbReference type="SAM" id="MobiDB-lite"/>
    </source>
</evidence>
<evidence type="ECO:0000313" key="2">
    <source>
        <dbReference type="EMBL" id="TNJ28589.1"/>
    </source>
</evidence>
<dbReference type="EMBL" id="VDLU01000002">
    <property type="protein sequence ID" value="TNJ28589.1"/>
    <property type="molecule type" value="Genomic_DNA"/>
</dbReference>
<dbReference type="Proteomes" id="UP000315496">
    <property type="component" value="Chromosome 2"/>
</dbReference>
<dbReference type="VEuPathDB" id="GiardiaDB:GMRT_12753"/>
<feature type="region of interest" description="Disordered" evidence="1">
    <location>
        <begin position="52"/>
        <end position="83"/>
    </location>
</feature>
<organism evidence="2 3">
    <name type="scientific">Giardia muris</name>
    <dbReference type="NCBI Taxonomy" id="5742"/>
    <lineage>
        <taxon>Eukaryota</taxon>
        <taxon>Metamonada</taxon>
        <taxon>Diplomonadida</taxon>
        <taxon>Hexamitidae</taxon>
        <taxon>Giardiinae</taxon>
        <taxon>Giardia</taxon>
    </lineage>
</organism>
<feature type="compositionally biased region" description="Basic and acidic residues" evidence="1">
    <location>
        <begin position="164"/>
        <end position="174"/>
    </location>
</feature>
<feature type="compositionally biased region" description="Basic and acidic residues" evidence="1">
    <location>
        <begin position="64"/>
        <end position="73"/>
    </location>
</feature>
<feature type="compositionally biased region" description="Low complexity" evidence="1">
    <location>
        <begin position="10"/>
        <end position="25"/>
    </location>
</feature>
<gene>
    <name evidence="2" type="ORF">GMRT_12753</name>
</gene>
<proteinExistence type="predicted"/>
<feature type="compositionally biased region" description="Polar residues" evidence="1">
    <location>
        <begin position="122"/>
        <end position="132"/>
    </location>
</feature>
<dbReference type="AlphaFoldDB" id="A0A4Z1T7N9"/>
<name>A0A4Z1T7N9_GIAMU</name>
<reference evidence="2 3" key="1">
    <citation type="submission" date="2019-05" db="EMBL/GenBank/DDBJ databases">
        <title>The compact genome of Giardia muris reveals important steps in the evolution of intestinal protozoan parasites.</title>
        <authorList>
            <person name="Xu F."/>
            <person name="Jimenez-Gonzalez A."/>
            <person name="Einarsson E."/>
            <person name="Astvaldsson A."/>
            <person name="Peirasmaki D."/>
            <person name="Eckmann L."/>
            <person name="Andersson J.O."/>
            <person name="Svard S.G."/>
            <person name="Jerlstrom-Hultqvist J."/>
        </authorList>
    </citation>
    <scope>NUCLEOTIDE SEQUENCE [LARGE SCALE GENOMIC DNA]</scope>
    <source>
        <strain evidence="2 3">Roberts-Thomson</strain>
    </source>
</reference>
<feature type="compositionally biased region" description="Low complexity" evidence="1">
    <location>
        <begin position="199"/>
        <end position="211"/>
    </location>
</feature>
<feature type="region of interest" description="Disordered" evidence="1">
    <location>
        <begin position="1"/>
        <end position="32"/>
    </location>
</feature>
<feature type="region of interest" description="Disordered" evidence="1">
    <location>
        <begin position="118"/>
        <end position="225"/>
    </location>
</feature>
<evidence type="ECO:0000313" key="3">
    <source>
        <dbReference type="Proteomes" id="UP000315496"/>
    </source>
</evidence>
<accession>A0A4Z1T7N9</accession>
<feature type="compositionally biased region" description="Low complexity" evidence="1">
    <location>
        <begin position="147"/>
        <end position="163"/>
    </location>
</feature>
<keyword evidence="3" id="KW-1185">Reference proteome</keyword>
<protein>
    <submittedName>
        <fullName evidence="2">Uncharacterized protein</fullName>
    </submittedName>
</protein>
<sequence length="262" mass="29883">MHPVSAHHQSQTGGRRLSGTTSGTRVMELERRQADLRRQLREIEEAYARHQTSTLTMSHHRRGRTPDLVEDRRPQRRRSVGLESQDLLRHVEDHGNLDDPLAMLQGALSRALGNEVPVPASIPTQARPQTRVSEYRTPESLPNFGVRKSTLQRKSLSSSSKQSEQPRERLDRSLQRRRFSTPPQNTGRVLSIRELAAETTSSISRASSSTRSRSRRQTFQEREAPAVMRQRLLFQALKRSNSYAERVVLSERLRGVDPQKSG</sequence>